<accession>A0A165MU92</accession>
<feature type="region of interest" description="Disordered" evidence="1">
    <location>
        <begin position="60"/>
        <end position="108"/>
    </location>
</feature>
<dbReference type="InParanoid" id="A0A165MU92"/>
<organism evidence="2 3">
    <name type="scientific">Exidia glandulosa HHB12029</name>
    <dbReference type="NCBI Taxonomy" id="1314781"/>
    <lineage>
        <taxon>Eukaryota</taxon>
        <taxon>Fungi</taxon>
        <taxon>Dikarya</taxon>
        <taxon>Basidiomycota</taxon>
        <taxon>Agaricomycotina</taxon>
        <taxon>Agaricomycetes</taxon>
        <taxon>Auriculariales</taxon>
        <taxon>Exidiaceae</taxon>
        <taxon>Exidia</taxon>
    </lineage>
</organism>
<dbReference type="AlphaFoldDB" id="A0A165MU92"/>
<dbReference type="EMBL" id="KV425907">
    <property type="protein sequence ID" value="KZV99766.1"/>
    <property type="molecule type" value="Genomic_DNA"/>
</dbReference>
<evidence type="ECO:0000256" key="1">
    <source>
        <dbReference type="SAM" id="MobiDB-lite"/>
    </source>
</evidence>
<reference evidence="2 3" key="1">
    <citation type="journal article" date="2016" name="Mol. Biol. Evol.">
        <title>Comparative Genomics of Early-Diverging Mushroom-Forming Fungi Provides Insights into the Origins of Lignocellulose Decay Capabilities.</title>
        <authorList>
            <person name="Nagy L.G."/>
            <person name="Riley R."/>
            <person name="Tritt A."/>
            <person name="Adam C."/>
            <person name="Daum C."/>
            <person name="Floudas D."/>
            <person name="Sun H."/>
            <person name="Yadav J.S."/>
            <person name="Pangilinan J."/>
            <person name="Larsson K.H."/>
            <person name="Matsuura K."/>
            <person name="Barry K."/>
            <person name="Labutti K."/>
            <person name="Kuo R."/>
            <person name="Ohm R.A."/>
            <person name="Bhattacharya S.S."/>
            <person name="Shirouzu T."/>
            <person name="Yoshinaga Y."/>
            <person name="Martin F.M."/>
            <person name="Grigoriev I.V."/>
            <person name="Hibbett D.S."/>
        </authorList>
    </citation>
    <scope>NUCLEOTIDE SEQUENCE [LARGE SCALE GENOMIC DNA]</scope>
    <source>
        <strain evidence="2 3">HHB12029</strain>
    </source>
</reference>
<dbReference type="Proteomes" id="UP000077266">
    <property type="component" value="Unassembled WGS sequence"/>
</dbReference>
<feature type="compositionally biased region" description="Polar residues" evidence="1">
    <location>
        <begin position="61"/>
        <end position="74"/>
    </location>
</feature>
<feature type="compositionally biased region" description="Polar residues" evidence="1">
    <location>
        <begin position="97"/>
        <end position="108"/>
    </location>
</feature>
<sequence length="108" mass="11819">MQVTRVRLLYEALTPDGIPPPWPEPVIPALYFGPEVGTSTAPPAPVMGVIPLSEPYPLPHSYSNYPLPAQQQYPNEYFGDESYEPERSSDNDADSMYTASQGGDSAET</sequence>
<evidence type="ECO:0000313" key="2">
    <source>
        <dbReference type="EMBL" id="KZV99766.1"/>
    </source>
</evidence>
<name>A0A165MU92_EXIGL</name>
<evidence type="ECO:0000313" key="3">
    <source>
        <dbReference type="Proteomes" id="UP000077266"/>
    </source>
</evidence>
<protein>
    <submittedName>
        <fullName evidence="2">Uncharacterized protein</fullName>
    </submittedName>
</protein>
<gene>
    <name evidence="2" type="ORF">EXIGLDRAFT_724314</name>
</gene>
<proteinExistence type="predicted"/>
<keyword evidence="3" id="KW-1185">Reference proteome</keyword>